<protein>
    <submittedName>
        <fullName evidence="2">Uncharacterized protein</fullName>
    </submittedName>
</protein>
<dbReference type="HOGENOM" id="CLU_3160154_0_0_1"/>
<evidence type="ECO:0000313" key="2">
    <source>
        <dbReference type="EMBL" id="EKV11135.1"/>
    </source>
</evidence>
<feature type="compositionally biased region" description="Basic residues" evidence="1">
    <location>
        <begin position="36"/>
        <end position="48"/>
    </location>
</feature>
<proteinExistence type="predicted"/>
<organism evidence="2 3">
    <name type="scientific">Penicillium digitatum (strain Pd1 / CECT 20795)</name>
    <name type="common">Green mold</name>
    <dbReference type="NCBI Taxonomy" id="1170230"/>
    <lineage>
        <taxon>Eukaryota</taxon>
        <taxon>Fungi</taxon>
        <taxon>Dikarya</taxon>
        <taxon>Ascomycota</taxon>
        <taxon>Pezizomycotina</taxon>
        <taxon>Eurotiomycetes</taxon>
        <taxon>Eurotiomycetidae</taxon>
        <taxon>Eurotiales</taxon>
        <taxon>Aspergillaceae</taxon>
        <taxon>Penicillium</taxon>
    </lineage>
</organism>
<dbReference type="Proteomes" id="UP000009886">
    <property type="component" value="Unassembled WGS sequence"/>
</dbReference>
<accession>K9FND7</accession>
<dbReference type="AlphaFoldDB" id="K9FND7"/>
<evidence type="ECO:0000313" key="3">
    <source>
        <dbReference type="Proteomes" id="UP000009886"/>
    </source>
</evidence>
<dbReference type="KEGG" id="pdp:PDIP_57200"/>
<evidence type="ECO:0000256" key="1">
    <source>
        <dbReference type="SAM" id="MobiDB-lite"/>
    </source>
</evidence>
<name>K9FND7_PEND1</name>
<sequence>MVPKSSDKPTVCTNCHFGVQDTHCNLDELQQQAKDRRGRGRPQKAQHT</sequence>
<dbReference type="VEuPathDB" id="FungiDB:PDIP_57200"/>
<gene>
    <name evidence="2" type="ORF">PDIP_57200</name>
</gene>
<feature type="region of interest" description="Disordered" evidence="1">
    <location>
        <begin position="28"/>
        <end position="48"/>
    </location>
</feature>
<reference evidence="3" key="1">
    <citation type="journal article" date="2012" name="BMC Genomics">
        <title>Genome sequence of the necrotrophic fungus Penicillium digitatum, the main postharvest pathogen of citrus.</title>
        <authorList>
            <person name="Marcet-Houben M."/>
            <person name="Ballester A.-R."/>
            <person name="de la Fuente B."/>
            <person name="Harries E."/>
            <person name="Marcos J.F."/>
            <person name="Gonzalez-Candelas L."/>
            <person name="Gabaldon T."/>
        </authorList>
    </citation>
    <scope>NUCLEOTIDE SEQUENCE [LARGE SCALE GENOMIC DNA]</scope>
    <source>
        <strain evidence="3">Pd1 / CECT 20795</strain>
    </source>
</reference>
<dbReference type="EMBL" id="AKCU01000394">
    <property type="protein sequence ID" value="EKV11135.1"/>
    <property type="molecule type" value="Genomic_DNA"/>
</dbReference>
<comment type="caution">
    <text evidence="2">The sequence shown here is derived from an EMBL/GenBank/DDBJ whole genome shotgun (WGS) entry which is preliminary data.</text>
</comment>